<sequence length="140" mass="15745">MILKFFSLNAEGAPGDWRSMTILNLVPFIGQSGDLPDWNDALGHQKILDSLTNTRQIFQEVLPVCPVVHLMWGSRSDKKFPWKMEVLEQLIPEISVDVCVGHQIQAYLSKSGYPLHPGFGGLAHWRGKELLDARHLLASQ</sequence>
<dbReference type="AlphaFoldDB" id="A0AB34WZP3"/>
<gene>
    <name evidence="1" type="ORF">HMPREF1862_01114</name>
</gene>
<dbReference type="EMBL" id="LSDN01000014">
    <property type="protein sequence ID" value="KXB80806.1"/>
    <property type="molecule type" value="Genomic_DNA"/>
</dbReference>
<name>A0AB34WZP3_9ACTO</name>
<dbReference type="Proteomes" id="UP000070572">
    <property type="component" value="Unassembled WGS sequence"/>
</dbReference>
<reference evidence="1 2" key="1">
    <citation type="submission" date="2016-01" db="EMBL/GenBank/DDBJ databases">
        <authorList>
            <person name="Mitreva M."/>
            <person name="Pepin K.H."/>
            <person name="Mihindukulasuriya K.A."/>
            <person name="Fulton R."/>
            <person name="Fronick C."/>
            <person name="O'Laughlin M."/>
            <person name="Miner T."/>
            <person name="Herter B."/>
            <person name="Rosa B.A."/>
            <person name="Cordes M."/>
            <person name="Tomlinson C."/>
            <person name="Wollam A."/>
            <person name="Palsikar V.B."/>
            <person name="Mardis E.R."/>
            <person name="Wilson R.K."/>
        </authorList>
    </citation>
    <scope>NUCLEOTIDE SEQUENCE [LARGE SCALE GENOMIC DNA]</scope>
    <source>
        <strain evidence="1 2">DNF00696</strain>
    </source>
</reference>
<protein>
    <submittedName>
        <fullName evidence="1">Uncharacterized protein</fullName>
    </submittedName>
</protein>
<proteinExistence type="predicted"/>
<organism evidence="1 2">
    <name type="scientific">Varibaculum cambriense</name>
    <dbReference type="NCBI Taxonomy" id="184870"/>
    <lineage>
        <taxon>Bacteria</taxon>
        <taxon>Bacillati</taxon>
        <taxon>Actinomycetota</taxon>
        <taxon>Actinomycetes</taxon>
        <taxon>Actinomycetales</taxon>
        <taxon>Actinomycetaceae</taxon>
        <taxon>Varibaculum</taxon>
    </lineage>
</organism>
<accession>A0AB34WZP3</accession>
<comment type="caution">
    <text evidence="1">The sequence shown here is derived from an EMBL/GenBank/DDBJ whole genome shotgun (WGS) entry which is preliminary data.</text>
</comment>
<evidence type="ECO:0000313" key="2">
    <source>
        <dbReference type="Proteomes" id="UP000070572"/>
    </source>
</evidence>
<evidence type="ECO:0000313" key="1">
    <source>
        <dbReference type="EMBL" id="KXB80806.1"/>
    </source>
</evidence>